<evidence type="ECO:0000256" key="1">
    <source>
        <dbReference type="SAM" id="MobiDB-lite"/>
    </source>
</evidence>
<evidence type="ECO:0000313" key="2">
    <source>
        <dbReference type="EMBL" id="MPC18012.1"/>
    </source>
</evidence>
<dbReference type="Proteomes" id="UP000324222">
    <property type="component" value="Unassembled WGS sequence"/>
</dbReference>
<sequence length="134" mass="14370">MRRSVTVPSGYWCQALLPHPSPHRPSQQPLTTLALIPPSLTLSALTLPCFLSSISSSSPSPLSSPSLSPPRSVSALPITQPPPPSHPPLGSSSLRPPAPPPRHLETHFMKINGVRTSKIQSSKCCNAQFLCFYT</sequence>
<proteinExistence type="predicted"/>
<comment type="caution">
    <text evidence="2">The sequence shown here is derived from an EMBL/GenBank/DDBJ whole genome shotgun (WGS) entry which is preliminary data.</text>
</comment>
<protein>
    <submittedName>
        <fullName evidence="2">Uncharacterized protein</fullName>
    </submittedName>
</protein>
<keyword evidence="3" id="KW-1185">Reference proteome</keyword>
<dbReference type="EMBL" id="VSRR010000639">
    <property type="protein sequence ID" value="MPC18012.1"/>
    <property type="molecule type" value="Genomic_DNA"/>
</dbReference>
<organism evidence="2 3">
    <name type="scientific">Portunus trituberculatus</name>
    <name type="common">Swimming crab</name>
    <name type="synonym">Neptunus trituberculatus</name>
    <dbReference type="NCBI Taxonomy" id="210409"/>
    <lineage>
        <taxon>Eukaryota</taxon>
        <taxon>Metazoa</taxon>
        <taxon>Ecdysozoa</taxon>
        <taxon>Arthropoda</taxon>
        <taxon>Crustacea</taxon>
        <taxon>Multicrustacea</taxon>
        <taxon>Malacostraca</taxon>
        <taxon>Eumalacostraca</taxon>
        <taxon>Eucarida</taxon>
        <taxon>Decapoda</taxon>
        <taxon>Pleocyemata</taxon>
        <taxon>Brachyura</taxon>
        <taxon>Eubrachyura</taxon>
        <taxon>Portunoidea</taxon>
        <taxon>Portunidae</taxon>
        <taxon>Portuninae</taxon>
        <taxon>Portunus</taxon>
    </lineage>
</organism>
<evidence type="ECO:0000313" key="3">
    <source>
        <dbReference type="Proteomes" id="UP000324222"/>
    </source>
</evidence>
<name>A0A5B7D9S9_PORTR</name>
<accession>A0A5B7D9S9</accession>
<dbReference type="AlphaFoldDB" id="A0A5B7D9S9"/>
<feature type="region of interest" description="Disordered" evidence="1">
    <location>
        <begin position="54"/>
        <end position="105"/>
    </location>
</feature>
<gene>
    <name evidence="2" type="ORF">E2C01_010883</name>
</gene>
<feature type="compositionally biased region" description="Low complexity" evidence="1">
    <location>
        <begin position="54"/>
        <end position="78"/>
    </location>
</feature>
<reference evidence="2 3" key="1">
    <citation type="submission" date="2019-05" db="EMBL/GenBank/DDBJ databases">
        <title>Another draft genome of Portunus trituberculatus and its Hox gene families provides insights of decapod evolution.</title>
        <authorList>
            <person name="Jeong J.-H."/>
            <person name="Song I."/>
            <person name="Kim S."/>
            <person name="Choi T."/>
            <person name="Kim D."/>
            <person name="Ryu S."/>
            <person name="Kim W."/>
        </authorList>
    </citation>
    <scope>NUCLEOTIDE SEQUENCE [LARGE SCALE GENOMIC DNA]</scope>
    <source>
        <tissue evidence="2">Muscle</tissue>
    </source>
</reference>